<dbReference type="InterPro" id="IPR049050">
    <property type="entry name" value="nSTAND3"/>
</dbReference>
<evidence type="ECO:0000259" key="1">
    <source>
        <dbReference type="Pfam" id="PF20720"/>
    </source>
</evidence>
<organism evidence="2 3">
    <name type="scientific">Sphingomonas kyeonggiensis</name>
    <dbReference type="NCBI Taxonomy" id="1268553"/>
    <lineage>
        <taxon>Bacteria</taxon>
        <taxon>Pseudomonadati</taxon>
        <taxon>Pseudomonadota</taxon>
        <taxon>Alphaproteobacteria</taxon>
        <taxon>Sphingomonadales</taxon>
        <taxon>Sphingomonadaceae</taxon>
        <taxon>Sphingomonas</taxon>
    </lineage>
</organism>
<evidence type="ECO:0000313" key="3">
    <source>
        <dbReference type="Proteomes" id="UP000557392"/>
    </source>
</evidence>
<protein>
    <recommendedName>
        <fullName evidence="1">Novel STAND NTPase 3 domain-containing protein</fullName>
    </recommendedName>
</protein>
<dbReference type="Pfam" id="PF20720">
    <property type="entry name" value="nSTAND3"/>
    <property type="match status" value="1"/>
</dbReference>
<dbReference type="InterPro" id="IPR027417">
    <property type="entry name" value="P-loop_NTPase"/>
</dbReference>
<accession>A0A7W6JWC4</accession>
<sequence length="1186" mass="130505">MSGENVGGGADAQAGLDYQIDVSIWFALDLILARRLADSIELEPASQEDLEADLDEDEAGPIVSQSRMAPGTGAYRLVVQAKLRSGDPWRVSDMVRLLQHGTRRVPPAARLAESDIRYLLVTSAALSGGAKALRIHQPAVWPQAALPSDIAAILPPDAAGRVAVLSNYEPDRIETRIKELLTEAFRVPFALWESCRDALRAGAHSRVRRTGTNIWTRADLVAIVAQHEGYFASSPDLDDFVHPTNWSELKRLIADRHAAMIVGQSGTGKTLSTDMLFDELSADIPGLRRKRARTPEDIRHYREPGPVLFDIEDPWGRYSFDAAGRDWIDQLHGFMAGARADRIVVATSRLDVGRDAKALARLEPWAFALESEHYGAPERRQLYRRRVDRLRAFDVRLLASLSEQRVLDELQTPLEIQKFFDAMRLVEPDEARDAPDVAIRAAISRAHETSIEATIAQQIEARSDVKAAAVLWGLLIDRQSISFEDLGIIEDGLARADRSMERGIAPLASFLVAARNFRQKDNLLSIYHGRDEKGLLNTIRAHPVAARITLGRLLDLLAITPLADGTLHVERAATLLAAIKPVSELTFQPSQVAQDAIDAWLASVLAVVGADLDRQLQLAAAIGSPALVEAEIARWLLHRPRRRDAMFLMEWGPPRQDRGWAARMAASPRVKSLLERFIRERLAFGRDHYPRDFIEKAERLAGDLTPAFVDGAYETVAYGVLRSEETVFAGALRNIDACSRVLDRAIEISTPTPAEAAEWDKNWLAMENDEFSPGYVESLGDNDDGFSAREFIEAYTHELRAMRGWRALRDHPRRGDLLPQWLRILSRPQGLPEAEEMLALQPIVVGTQTEGDYWFVARQHWQGALAPALAARVTAGAADMRSRVRAVECLLTHAPDRIALISSDLERSNRYGRLADLGIELSIAVAAGARTDLTGLGLPALVLDLARLRSAVDVDEPVTIDTAVATAIAALPADSEAFRHFRTQLGMRGGVAVQTDIEWLLEHSDEQNFAVDAINCAVQQGWTDVMERATAHRFGHVAAIAVTALAPRPPTPLPREILARLDARGRPLRAAFLALLEQRPTADSIPPLLKLAADRLSNQDSHDNANSLPIARRAIAILAQHADFDLGAASTLLDIARTTDDPSLRRSITDLLATRPSLQSLLLATATARGPAALRVAAIWSLLSGR</sequence>
<dbReference type="RefSeq" id="WP_184000031.1">
    <property type="nucleotide sequence ID" value="NZ_JACIEH010000003.1"/>
</dbReference>
<dbReference type="AlphaFoldDB" id="A0A7W6JWC4"/>
<reference evidence="2 3" key="1">
    <citation type="submission" date="2020-08" db="EMBL/GenBank/DDBJ databases">
        <title>Genomic Encyclopedia of Type Strains, Phase IV (KMG-IV): sequencing the most valuable type-strain genomes for metagenomic binning, comparative biology and taxonomic classification.</title>
        <authorList>
            <person name="Goeker M."/>
        </authorList>
    </citation>
    <scope>NUCLEOTIDE SEQUENCE [LARGE SCALE GENOMIC DNA]</scope>
    <source>
        <strain evidence="2 3">DSM 101806</strain>
    </source>
</reference>
<proteinExistence type="predicted"/>
<keyword evidence="3" id="KW-1185">Reference proteome</keyword>
<dbReference type="EMBL" id="JACIEH010000003">
    <property type="protein sequence ID" value="MBB4100755.1"/>
    <property type="molecule type" value="Genomic_DNA"/>
</dbReference>
<evidence type="ECO:0000313" key="2">
    <source>
        <dbReference type="EMBL" id="MBB4100755.1"/>
    </source>
</evidence>
<comment type="caution">
    <text evidence="2">The sequence shown here is derived from an EMBL/GenBank/DDBJ whole genome shotgun (WGS) entry which is preliminary data.</text>
</comment>
<feature type="domain" description="Novel STAND NTPase 3" evidence="1">
    <location>
        <begin position="240"/>
        <end position="382"/>
    </location>
</feature>
<dbReference type="Proteomes" id="UP000557392">
    <property type="component" value="Unassembled WGS sequence"/>
</dbReference>
<name>A0A7W6JWC4_9SPHN</name>
<gene>
    <name evidence="2" type="ORF">GGR46_004327</name>
</gene>
<dbReference type="SUPFAM" id="SSF52540">
    <property type="entry name" value="P-loop containing nucleoside triphosphate hydrolases"/>
    <property type="match status" value="1"/>
</dbReference>